<reference evidence="2 3" key="1">
    <citation type="submission" date="2014-03" db="EMBL/GenBank/DDBJ databases">
        <title>Complete genome sequence of Pseudomonas stutzeri 19SMN4.</title>
        <authorList>
            <person name="Brunet-Galmes I."/>
            <person name="Nogales B."/>
            <person name="Busquets A."/>
            <person name="Pena A."/>
            <person name="Gomila M."/>
            <person name="Garcia-Valdes E."/>
            <person name="Lalucat J."/>
            <person name="Bennasar A."/>
            <person name="Bosch R."/>
        </authorList>
    </citation>
    <scope>NUCLEOTIDE SEQUENCE [LARGE SCALE GENOMIC DNA]</scope>
    <source>
        <strain evidence="2 3">19SMN4</strain>
    </source>
</reference>
<dbReference type="KEGG" id="pstu:UIB01_06300"/>
<keyword evidence="2" id="KW-0378">Hydrolase</keyword>
<accession>A0A023WPI3</accession>
<dbReference type="InterPro" id="IPR000073">
    <property type="entry name" value="AB_hydrolase_1"/>
</dbReference>
<dbReference type="PANTHER" id="PTHR43194">
    <property type="entry name" value="HYDROLASE ALPHA/BETA FOLD FAMILY"/>
    <property type="match status" value="1"/>
</dbReference>
<dbReference type="InterPro" id="IPR050228">
    <property type="entry name" value="Carboxylesterase_BioH"/>
</dbReference>
<dbReference type="PRINTS" id="PR00111">
    <property type="entry name" value="ABHYDROLASE"/>
</dbReference>
<evidence type="ECO:0000313" key="2">
    <source>
        <dbReference type="EMBL" id="AHY42112.1"/>
    </source>
</evidence>
<dbReference type="InterPro" id="IPR029058">
    <property type="entry name" value="AB_hydrolase_fold"/>
</dbReference>
<dbReference type="PATRIC" id="fig|316.97.peg.1272"/>
<dbReference type="GO" id="GO:0016787">
    <property type="term" value="F:hydrolase activity"/>
    <property type="evidence" value="ECO:0007669"/>
    <property type="project" value="UniProtKB-KW"/>
</dbReference>
<dbReference type="PANTHER" id="PTHR43194:SF2">
    <property type="entry name" value="PEROXISOMAL MEMBRANE PROTEIN LPX1"/>
    <property type="match status" value="1"/>
</dbReference>
<dbReference type="Gene3D" id="3.40.50.1820">
    <property type="entry name" value="alpha/beta hydrolase"/>
    <property type="match status" value="1"/>
</dbReference>
<organism evidence="2 3">
    <name type="scientific">Stutzerimonas stutzeri</name>
    <name type="common">Pseudomonas stutzeri</name>
    <dbReference type="NCBI Taxonomy" id="316"/>
    <lineage>
        <taxon>Bacteria</taxon>
        <taxon>Pseudomonadati</taxon>
        <taxon>Pseudomonadota</taxon>
        <taxon>Gammaproteobacteria</taxon>
        <taxon>Pseudomonadales</taxon>
        <taxon>Pseudomonadaceae</taxon>
        <taxon>Stutzerimonas</taxon>
    </lineage>
</organism>
<evidence type="ECO:0000259" key="1">
    <source>
        <dbReference type="Pfam" id="PF00561"/>
    </source>
</evidence>
<gene>
    <name evidence="2" type="ORF">UIB01_06300</name>
</gene>
<proteinExistence type="predicted"/>
<feature type="domain" description="AB hydrolase-1" evidence="1">
    <location>
        <begin position="41"/>
        <end position="165"/>
    </location>
</feature>
<sequence length="271" mass="29967">MTTSATLGNAPADLWVQSTHGQMFVRSWFPDAGALRPNCAPILLLHESLGCIEQWKDFPAALAQATDRTVVAYDRLGFGRSDRLTAPPAPTFVEDEAAQGFTHVLEHLGIERFVVLGHSVGGSMAVHCAAQYPEACQAMITMSAVTFVEPRTLEGIREAKSWFADPAQLQRLRRYHGDRSDWVLNAWTDTWLAPDFASWTLAHALPRVRCPALAIHGDNDEFGSERHPQLIAQHAGGHVEQALLPDVGHVPHREQPEEVLKRVGRFLQTMG</sequence>
<dbReference type="EMBL" id="CP007509">
    <property type="protein sequence ID" value="AHY42112.1"/>
    <property type="molecule type" value="Genomic_DNA"/>
</dbReference>
<name>A0A023WPI3_STUST</name>
<dbReference type="Proteomes" id="UP000025238">
    <property type="component" value="Chromosome"/>
</dbReference>
<dbReference type="AlphaFoldDB" id="A0A023WPI3"/>
<dbReference type="SUPFAM" id="SSF53474">
    <property type="entry name" value="alpha/beta-Hydrolases"/>
    <property type="match status" value="1"/>
</dbReference>
<evidence type="ECO:0000313" key="3">
    <source>
        <dbReference type="Proteomes" id="UP000025238"/>
    </source>
</evidence>
<dbReference type="Pfam" id="PF00561">
    <property type="entry name" value="Abhydrolase_1"/>
    <property type="match status" value="1"/>
</dbReference>
<protein>
    <submittedName>
        <fullName evidence="2">Alpha/beta hydrolase</fullName>
    </submittedName>
</protein>